<keyword evidence="3" id="KW-1185">Reference proteome</keyword>
<organism evidence="2 3">
    <name type="scientific">Pedococcus bigeumensis</name>
    <dbReference type="NCBI Taxonomy" id="433644"/>
    <lineage>
        <taxon>Bacteria</taxon>
        <taxon>Bacillati</taxon>
        <taxon>Actinomycetota</taxon>
        <taxon>Actinomycetes</taxon>
        <taxon>Micrococcales</taxon>
        <taxon>Intrasporangiaceae</taxon>
        <taxon>Pedococcus</taxon>
    </lineage>
</organism>
<protein>
    <recommendedName>
        <fullName evidence="1">HTH luxR-type domain-containing protein</fullName>
    </recommendedName>
</protein>
<dbReference type="GO" id="GO:0003677">
    <property type="term" value="F:DNA binding"/>
    <property type="evidence" value="ECO:0007669"/>
    <property type="project" value="InterPro"/>
</dbReference>
<comment type="caution">
    <text evidence="2">The sequence shown here is derived from an EMBL/GenBank/DDBJ whole genome shotgun (WGS) entry which is preliminary data.</text>
</comment>
<dbReference type="InterPro" id="IPR036388">
    <property type="entry name" value="WH-like_DNA-bd_sf"/>
</dbReference>
<reference evidence="2 3" key="1">
    <citation type="journal article" date="2019" name="Environ. Microbiol.">
        <title>Species interactions and distinct microbial communities in high Arctic permafrost affected cryosols are associated with the CH4 and CO2 gas fluxes.</title>
        <authorList>
            <person name="Altshuler I."/>
            <person name="Hamel J."/>
            <person name="Turney S."/>
            <person name="Magnuson E."/>
            <person name="Levesque R."/>
            <person name="Greer C."/>
            <person name="Whyte L.G."/>
        </authorList>
    </citation>
    <scope>NUCLEOTIDE SEQUENCE [LARGE SCALE GENOMIC DNA]</scope>
    <source>
        <strain evidence="2 3">S9.3A</strain>
    </source>
</reference>
<evidence type="ECO:0000313" key="3">
    <source>
        <dbReference type="Proteomes" id="UP000317722"/>
    </source>
</evidence>
<dbReference type="SUPFAM" id="SSF46894">
    <property type="entry name" value="C-terminal effector domain of the bipartite response regulators"/>
    <property type="match status" value="1"/>
</dbReference>
<dbReference type="GO" id="GO:0006355">
    <property type="term" value="P:regulation of DNA-templated transcription"/>
    <property type="evidence" value="ECO:0007669"/>
    <property type="project" value="InterPro"/>
</dbReference>
<dbReference type="AlphaFoldDB" id="A0A502CYR1"/>
<dbReference type="InterPro" id="IPR000792">
    <property type="entry name" value="Tscrpt_reg_LuxR_C"/>
</dbReference>
<proteinExistence type="predicted"/>
<dbReference type="InterPro" id="IPR016032">
    <property type="entry name" value="Sig_transdc_resp-reg_C-effctor"/>
</dbReference>
<name>A0A502CYR1_9MICO</name>
<dbReference type="Proteomes" id="UP000317722">
    <property type="component" value="Unassembled WGS sequence"/>
</dbReference>
<accession>A0A502CYR1</accession>
<gene>
    <name evidence="2" type="ORF">EAH86_05075</name>
</gene>
<evidence type="ECO:0000259" key="1">
    <source>
        <dbReference type="PROSITE" id="PS50043"/>
    </source>
</evidence>
<dbReference type="Pfam" id="PF00196">
    <property type="entry name" value="GerE"/>
    <property type="match status" value="1"/>
</dbReference>
<dbReference type="OrthoDB" id="9808843at2"/>
<dbReference type="PROSITE" id="PS50043">
    <property type="entry name" value="HTH_LUXR_2"/>
    <property type="match status" value="1"/>
</dbReference>
<dbReference type="EMBL" id="RCZM01000002">
    <property type="protein sequence ID" value="TPG17814.1"/>
    <property type="molecule type" value="Genomic_DNA"/>
</dbReference>
<dbReference type="Gene3D" id="1.10.10.10">
    <property type="entry name" value="Winged helix-like DNA-binding domain superfamily/Winged helix DNA-binding domain"/>
    <property type="match status" value="1"/>
</dbReference>
<evidence type="ECO:0000313" key="2">
    <source>
        <dbReference type="EMBL" id="TPG17814.1"/>
    </source>
</evidence>
<sequence>MAGSLCMSEGTVKSHLSRLLTKLDVANRVHIAMIVHDANQS</sequence>
<feature type="domain" description="HTH luxR-type" evidence="1">
    <location>
        <begin position="1"/>
        <end position="39"/>
    </location>
</feature>